<evidence type="ECO:0000313" key="4">
    <source>
        <dbReference type="Proteomes" id="UP000514509"/>
    </source>
</evidence>
<protein>
    <submittedName>
        <fullName evidence="3">Glycosyltransferase</fullName>
    </submittedName>
</protein>
<dbReference type="PANTHER" id="PTHR22916">
    <property type="entry name" value="GLYCOSYLTRANSFERASE"/>
    <property type="match status" value="1"/>
</dbReference>
<evidence type="ECO:0000259" key="1">
    <source>
        <dbReference type="Pfam" id="PF00535"/>
    </source>
</evidence>
<dbReference type="Pfam" id="PF08241">
    <property type="entry name" value="Methyltransf_11"/>
    <property type="match status" value="1"/>
</dbReference>
<proteinExistence type="predicted"/>
<keyword evidence="4" id="KW-1185">Reference proteome</keyword>
<organism evidence="3 4">
    <name type="scientific">Adhaeribacter radiodurans</name>
    <dbReference type="NCBI Taxonomy" id="2745197"/>
    <lineage>
        <taxon>Bacteria</taxon>
        <taxon>Pseudomonadati</taxon>
        <taxon>Bacteroidota</taxon>
        <taxon>Cytophagia</taxon>
        <taxon>Cytophagales</taxon>
        <taxon>Hymenobacteraceae</taxon>
        <taxon>Adhaeribacter</taxon>
    </lineage>
</organism>
<reference evidence="3 4" key="1">
    <citation type="submission" date="2020-08" db="EMBL/GenBank/DDBJ databases">
        <title>Adhaeribacter dokdonensis sp. nov., isolated from the rhizosphere of Elymus tsukushiensis, a plant native to the Dokdo Islands, Republic of Korea.</title>
        <authorList>
            <person name="Ghim S.Y."/>
        </authorList>
    </citation>
    <scope>NUCLEOTIDE SEQUENCE [LARGE SCALE GENOMIC DNA]</scope>
    <source>
        <strain evidence="3 4">KUDC8001</strain>
    </source>
</reference>
<gene>
    <name evidence="3" type="ORF">HUW48_05070</name>
</gene>
<dbReference type="GO" id="GO:0008757">
    <property type="term" value="F:S-adenosylmethionine-dependent methyltransferase activity"/>
    <property type="evidence" value="ECO:0007669"/>
    <property type="project" value="InterPro"/>
</dbReference>
<dbReference type="InterPro" id="IPR013216">
    <property type="entry name" value="Methyltransf_11"/>
</dbReference>
<sequence>MLPLEPFLVSVIIPCYNHGLYLHEAIESVQKQSYQNIEIIVVDDGSTDDTKLIAANYPQVNYIYQKNQGLSAARNTGIKAAIGSFLVFLDADDLLYEDAIAYNVKILQQNPETAFISGAHDLITSDKKKFDKGDIEISSDHYAHLLRGNYIAMHGTVMYRRWVFDEFQYDENLKACEDYDLYLKVARKHPILHHTVKLTAYRFHGANMSDNIPLMLTQALTVLKRQEFQLDSKLERKAYREGLRNFKEYYCSVLYASLKIGKTSPSKNALHVLWKFKPKFYIRYLLTQFLVRNATIKKRAPAFSLRLLHRLGLFQNYKPKVGKVEPGDFKSLTPFSEYFGYDRGGPIDRYYIENFLQKEAASIRGRVLEIGDNEYTLRFGNKNGLQSEILHVNDSNPAATIIGDLSNAPHIPDNSFECIILTQTLHLVYDYKAVIRTCFRILKPGGTLLLTVPGITPIDHGEWGKTWLWSFTGRVMERIITDVFPSINVEIKTFGNVFVATAFLYGMGLPELKKEELDFEDSHFQVIVTAKATKPVSHENISLAEEKSI</sequence>
<feature type="domain" description="Glycosyltransferase 2-like" evidence="1">
    <location>
        <begin position="10"/>
        <end position="161"/>
    </location>
</feature>
<dbReference type="SUPFAM" id="SSF53335">
    <property type="entry name" value="S-adenosyl-L-methionine-dependent methyltransferases"/>
    <property type="match status" value="1"/>
</dbReference>
<evidence type="ECO:0000313" key="3">
    <source>
        <dbReference type="EMBL" id="QMU27448.1"/>
    </source>
</evidence>
<dbReference type="Pfam" id="PF00535">
    <property type="entry name" value="Glycos_transf_2"/>
    <property type="match status" value="1"/>
</dbReference>
<keyword evidence="3" id="KW-0808">Transferase</keyword>
<dbReference type="InterPro" id="IPR001173">
    <property type="entry name" value="Glyco_trans_2-like"/>
</dbReference>
<name>A0A7L7L3R7_9BACT</name>
<dbReference type="Gene3D" id="3.40.50.150">
    <property type="entry name" value="Vaccinia Virus protein VP39"/>
    <property type="match status" value="1"/>
</dbReference>
<feature type="domain" description="Methyltransferase type 11" evidence="2">
    <location>
        <begin position="398"/>
        <end position="449"/>
    </location>
</feature>
<dbReference type="PANTHER" id="PTHR22916:SF3">
    <property type="entry name" value="UDP-GLCNAC:BETAGAL BETA-1,3-N-ACETYLGLUCOSAMINYLTRANSFERASE-LIKE PROTEIN 1"/>
    <property type="match status" value="1"/>
</dbReference>
<dbReference type="Gene3D" id="3.90.550.10">
    <property type="entry name" value="Spore Coat Polysaccharide Biosynthesis Protein SpsA, Chain A"/>
    <property type="match status" value="1"/>
</dbReference>
<dbReference type="EMBL" id="CP055153">
    <property type="protein sequence ID" value="QMU27448.1"/>
    <property type="molecule type" value="Genomic_DNA"/>
</dbReference>
<dbReference type="AlphaFoldDB" id="A0A7L7L3R7"/>
<dbReference type="GO" id="GO:0016758">
    <property type="term" value="F:hexosyltransferase activity"/>
    <property type="evidence" value="ECO:0007669"/>
    <property type="project" value="UniProtKB-ARBA"/>
</dbReference>
<dbReference type="InterPro" id="IPR029044">
    <property type="entry name" value="Nucleotide-diphossugar_trans"/>
</dbReference>
<dbReference type="CDD" id="cd02440">
    <property type="entry name" value="AdoMet_MTases"/>
    <property type="match status" value="1"/>
</dbReference>
<accession>A0A7L7L3R7</accession>
<dbReference type="RefSeq" id="WP_182414643.1">
    <property type="nucleotide sequence ID" value="NZ_CP055153.1"/>
</dbReference>
<dbReference type="KEGG" id="add:HUW48_05070"/>
<dbReference type="SUPFAM" id="SSF53448">
    <property type="entry name" value="Nucleotide-diphospho-sugar transferases"/>
    <property type="match status" value="1"/>
</dbReference>
<dbReference type="Proteomes" id="UP000514509">
    <property type="component" value="Chromosome"/>
</dbReference>
<dbReference type="InterPro" id="IPR029063">
    <property type="entry name" value="SAM-dependent_MTases_sf"/>
</dbReference>
<evidence type="ECO:0000259" key="2">
    <source>
        <dbReference type="Pfam" id="PF08241"/>
    </source>
</evidence>